<organism evidence="9 10">
    <name type="scientific">Micromonospora solifontis</name>
    <dbReference type="NCBI Taxonomy" id="2487138"/>
    <lineage>
        <taxon>Bacteria</taxon>
        <taxon>Bacillati</taxon>
        <taxon>Actinomycetota</taxon>
        <taxon>Actinomycetes</taxon>
        <taxon>Micromonosporales</taxon>
        <taxon>Micromonosporaceae</taxon>
        <taxon>Micromonospora</taxon>
    </lineage>
</organism>
<name>A0ABX9WC50_9ACTN</name>
<dbReference type="PANTHER" id="PTHR43385:SF1">
    <property type="entry name" value="RIBOFLAVIN TRANSPORTER RIBJ"/>
    <property type="match status" value="1"/>
</dbReference>
<dbReference type="InterPro" id="IPR036259">
    <property type="entry name" value="MFS_trans_sf"/>
</dbReference>
<evidence type="ECO:0000256" key="6">
    <source>
        <dbReference type="SAM" id="MobiDB-lite"/>
    </source>
</evidence>
<dbReference type="InterPro" id="IPR020846">
    <property type="entry name" value="MFS_dom"/>
</dbReference>
<dbReference type="PANTHER" id="PTHR43385">
    <property type="entry name" value="RIBOFLAVIN TRANSPORTER RIBJ"/>
    <property type="match status" value="1"/>
</dbReference>
<dbReference type="Pfam" id="PF07690">
    <property type="entry name" value="MFS_1"/>
    <property type="match status" value="1"/>
</dbReference>
<proteinExistence type="predicted"/>
<dbReference type="PROSITE" id="PS50850">
    <property type="entry name" value="MFS"/>
    <property type="match status" value="1"/>
</dbReference>
<feature type="transmembrane region" description="Helical" evidence="7">
    <location>
        <begin position="87"/>
        <end position="106"/>
    </location>
</feature>
<evidence type="ECO:0000256" key="4">
    <source>
        <dbReference type="ARBA" id="ARBA00022989"/>
    </source>
</evidence>
<keyword evidence="4 7" id="KW-1133">Transmembrane helix</keyword>
<feature type="transmembrane region" description="Helical" evidence="7">
    <location>
        <begin position="355"/>
        <end position="379"/>
    </location>
</feature>
<comment type="subcellular location">
    <subcellularLocation>
        <location evidence="1">Cell membrane</location>
        <topology evidence="1">Multi-pass membrane protein</topology>
    </subcellularLocation>
</comment>
<dbReference type="SUPFAM" id="SSF103473">
    <property type="entry name" value="MFS general substrate transporter"/>
    <property type="match status" value="1"/>
</dbReference>
<evidence type="ECO:0000256" key="5">
    <source>
        <dbReference type="ARBA" id="ARBA00023136"/>
    </source>
</evidence>
<reference evidence="9 10" key="1">
    <citation type="submission" date="2018-11" db="EMBL/GenBank/DDBJ databases">
        <title>Micromonospora sp. PPF5-17, a new actinomycetes isolated from a hot spring soil.</title>
        <authorList>
            <person name="Thawai C."/>
        </authorList>
    </citation>
    <scope>NUCLEOTIDE SEQUENCE [LARGE SCALE GENOMIC DNA]</scope>
    <source>
        <strain evidence="9 10">PPF5-17</strain>
    </source>
</reference>
<keyword evidence="10" id="KW-1185">Reference proteome</keyword>
<feature type="transmembrane region" description="Helical" evidence="7">
    <location>
        <begin position="231"/>
        <end position="257"/>
    </location>
</feature>
<feature type="transmembrane region" description="Helical" evidence="7">
    <location>
        <begin position="112"/>
        <end position="136"/>
    </location>
</feature>
<dbReference type="Proteomes" id="UP000280698">
    <property type="component" value="Unassembled WGS sequence"/>
</dbReference>
<feature type="transmembrane region" description="Helical" evidence="7">
    <location>
        <begin position="21"/>
        <end position="40"/>
    </location>
</feature>
<feature type="transmembrane region" description="Helical" evidence="7">
    <location>
        <begin position="321"/>
        <end position="343"/>
    </location>
</feature>
<feature type="transmembrane region" description="Helical" evidence="7">
    <location>
        <begin position="148"/>
        <end position="171"/>
    </location>
</feature>
<feature type="transmembrane region" description="Helical" evidence="7">
    <location>
        <begin position="263"/>
        <end position="284"/>
    </location>
</feature>
<keyword evidence="3 7" id="KW-0812">Transmembrane</keyword>
<feature type="transmembrane region" description="Helical" evidence="7">
    <location>
        <begin position="296"/>
        <end position="315"/>
    </location>
</feature>
<evidence type="ECO:0000256" key="1">
    <source>
        <dbReference type="ARBA" id="ARBA00004651"/>
    </source>
</evidence>
<comment type="caution">
    <text evidence="9">The sequence shown here is derived from an EMBL/GenBank/DDBJ whole genome shotgun (WGS) entry which is preliminary data.</text>
</comment>
<feature type="domain" description="Major facilitator superfamily (MFS) profile" evidence="8">
    <location>
        <begin position="20"/>
        <end position="411"/>
    </location>
</feature>
<feature type="transmembrane region" description="Helical" evidence="7">
    <location>
        <begin position="177"/>
        <end position="196"/>
    </location>
</feature>
<accession>A0ABX9WC50</accession>
<gene>
    <name evidence="9" type="ORF">EFE23_19690</name>
</gene>
<dbReference type="Gene3D" id="1.20.1250.20">
    <property type="entry name" value="MFS general substrate transporter like domains"/>
    <property type="match status" value="1"/>
</dbReference>
<evidence type="ECO:0000313" key="10">
    <source>
        <dbReference type="Proteomes" id="UP000280698"/>
    </source>
</evidence>
<keyword evidence="2" id="KW-0813">Transport</keyword>
<evidence type="ECO:0000259" key="8">
    <source>
        <dbReference type="PROSITE" id="PS50850"/>
    </source>
</evidence>
<evidence type="ECO:0000256" key="2">
    <source>
        <dbReference type="ARBA" id="ARBA00022448"/>
    </source>
</evidence>
<dbReference type="EMBL" id="RJLN01000061">
    <property type="protein sequence ID" value="RNL95884.1"/>
    <property type="molecule type" value="Genomic_DNA"/>
</dbReference>
<evidence type="ECO:0000313" key="9">
    <source>
        <dbReference type="EMBL" id="RNL95884.1"/>
    </source>
</evidence>
<protein>
    <submittedName>
        <fullName evidence="9">MFS transporter</fullName>
    </submittedName>
</protein>
<feature type="transmembrane region" description="Helical" evidence="7">
    <location>
        <begin position="60"/>
        <end position="80"/>
    </location>
</feature>
<evidence type="ECO:0000256" key="7">
    <source>
        <dbReference type="SAM" id="Phobius"/>
    </source>
</evidence>
<dbReference type="InterPro" id="IPR052983">
    <property type="entry name" value="MFS_Riboflavin_Transporter"/>
</dbReference>
<feature type="transmembrane region" description="Helical" evidence="7">
    <location>
        <begin position="385"/>
        <end position="404"/>
    </location>
</feature>
<dbReference type="RefSeq" id="WP_123242415.1">
    <property type="nucleotide sequence ID" value="NZ_JAAHBY010000061.1"/>
</dbReference>
<keyword evidence="5 7" id="KW-0472">Membrane</keyword>
<dbReference type="InterPro" id="IPR011701">
    <property type="entry name" value="MFS"/>
</dbReference>
<sequence>MTISTVAPADPTVGGRHGWRIIAALAVTSTVGYGSLYYAYAVLLGPMTTSLGASTTAVTGALTASVLAGALMAIPVGRWLDRHGGRALMTVGSIIATALLIAWSQVRTTPQLYAVMIGIGITGAMVLYEPAFAVIVSWFTPDRRPTALLAVTVVAGFASTIFMPLTGLLVAQLGWRGALLALAAVHGIVTVPLHVLTIRKPPHVRTPGTGARPDHARRRAAARAAMRDRRFWILAAALTAHGAATSTIGVHLVGYLISRGHPATFAAAAAGLLGVLSVTGRLVLTGARRRLPVTTIVATVVAIQGAAALAMPLLAGSRPGAVITVTGFGLGFGIASLATPAILTDRYGTTAYATVAGRLAAPVTTARAVAPVAAAALLHRGGYQSLPAALAVACLLAAGGMLAAGRTAARGTATAGAERSGDVPGGGRSNQRRR</sequence>
<evidence type="ECO:0000256" key="3">
    <source>
        <dbReference type="ARBA" id="ARBA00022692"/>
    </source>
</evidence>
<feature type="region of interest" description="Disordered" evidence="6">
    <location>
        <begin position="413"/>
        <end position="434"/>
    </location>
</feature>